<gene>
    <name evidence="1" type="ORF">FB551_2649</name>
</gene>
<protein>
    <submittedName>
        <fullName evidence="1">Uncharacterized protein</fullName>
    </submittedName>
</protein>
<dbReference type="EMBL" id="VFPD01000001">
    <property type="protein sequence ID" value="TQM22925.1"/>
    <property type="molecule type" value="Genomic_DNA"/>
</dbReference>
<keyword evidence="2" id="KW-1185">Reference proteome</keyword>
<name>A0A543EMW1_9FLAO</name>
<dbReference type="AlphaFoldDB" id="A0A543EMW1"/>
<comment type="caution">
    <text evidence="1">The sequence shown here is derived from an EMBL/GenBank/DDBJ whole genome shotgun (WGS) entry which is preliminary data.</text>
</comment>
<organism evidence="1 2">
    <name type="scientific">Chryseobacterium aquifrigidense</name>
    <dbReference type="NCBI Taxonomy" id="558021"/>
    <lineage>
        <taxon>Bacteria</taxon>
        <taxon>Pseudomonadati</taxon>
        <taxon>Bacteroidota</taxon>
        <taxon>Flavobacteriia</taxon>
        <taxon>Flavobacteriales</taxon>
        <taxon>Weeksellaceae</taxon>
        <taxon>Chryseobacterium group</taxon>
        <taxon>Chryseobacterium</taxon>
    </lineage>
</organism>
<evidence type="ECO:0000313" key="1">
    <source>
        <dbReference type="EMBL" id="TQM22925.1"/>
    </source>
</evidence>
<proteinExistence type="predicted"/>
<evidence type="ECO:0000313" key="2">
    <source>
        <dbReference type="Proteomes" id="UP000316437"/>
    </source>
</evidence>
<sequence length="35" mass="4177">MHSTINFFLHKTYLKTEDLPCTKGFLPTEYEDNEI</sequence>
<reference evidence="1 2" key="1">
    <citation type="submission" date="2019-06" db="EMBL/GenBank/DDBJ databases">
        <title>Sorghum-associated microbial communities from plants grown in Nebraska, USA.</title>
        <authorList>
            <person name="Schachtman D."/>
        </authorList>
    </citation>
    <scope>NUCLEOTIDE SEQUENCE [LARGE SCALE GENOMIC DNA]</scope>
    <source>
        <strain evidence="1 2">110</strain>
    </source>
</reference>
<dbReference type="Proteomes" id="UP000316437">
    <property type="component" value="Unassembled WGS sequence"/>
</dbReference>
<accession>A0A543EMW1</accession>